<keyword evidence="4 6" id="KW-0378">Hydrolase</keyword>
<evidence type="ECO:0000313" key="8">
    <source>
        <dbReference type="EMBL" id="APZ44488.1"/>
    </source>
</evidence>
<dbReference type="SMART" id="SM00474">
    <property type="entry name" value="35EXOc"/>
    <property type="match status" value="1"/>
</dbReference>
<evidence type="ECO:0000256" key="6">
    <source>
        <dbReference type="HAMAP-Rule" id="MF_01899"/>
    </source>
</evidence>
<dbReference type="InterPro" id="IPR044876">
    <property type="entry name" value="HRDC_dom_sf"/>
</dbReference>
<evidence type="ECO:0000256" key="5">
    <source>
        <dbReference type="ARBA" id="ARBA00022839"/>
    </source>
</evidence>
<dbReference type="PANTHER" id="PTHR47649:SF1">
    <property type="entry name" value="RIBONUCLEASE D"/>
    <property type="match status" value="1"/>
</dbReference>
<keyword evidence="5 6" id="KW-0269">Exonuclease</keyword>
<evidence type="ECO:0000313" key="9">
    <source>
        <dbReference type="Proteomes" id="UP000243807"/>
    </source>
</evidence>
<dbReference type="GO" id="GO:0042780">
    <property type="term" value="P:tRNA 3'-end processing"/>
    <property type="evidence" value="ECO:0007669"/>
    <property type="project" value="UniProtKB-UniRule"/>
</dbReference>
<keyword evidence="1 6" id="KW-0963">Cytoplasm</keyword>
<comment type="similarity">
    <text evidence="6">Belongs to the RNase D family.</text>
</comment>
<reference evidence="8 9" key="1">
    <citation type="submission" date="2017-01" db="EMBL/GenBank/DDBJ databases">
        <title>Draft sequence of Acidihalobacter ferrooxidans strain DSM 14175 (strain V8).</title>
        <authorList>
            <person name="Khaleque H.N."/>
            <person name="Ramsay J.P."/>
            <person name="Murphy R.J.T."/>
            <person name="Kaksonen A.H."/>
            <person name="Boxall N.J."/>
            <person name="Watkin E.L.J."/>
        </authorList>
    </citation>
    <scope>NUCLEOTIDE SEQUENCE [LARGE SCALE GENOMIC DNA]</scope>
    <source>
        <strain evidence="8 9">V8</strain>
    </source>
</reference>
<proteinExistence type="inferred from homology"/>
<dbReference type="EC" id="3.1.13.5" evidence="6"/>
<evidence type="ECO:0000256" key="3">
    <source>
        <dbReference type="ARBA" id="ARBA00022722"/>
    </source>
</evidence>
<name>A0A1P8UKW0_9GAMM</name>
<dbReference type="SUPFAM" id="SSF53098">
    <property type="entry name" value="Ribonuclease H-like"/>
    <property type="match status" value="1"/>
</dbReference>
<comment type="catalytic activity">
    <reaction evidence="6">
        <text>Exonucleolytic cleavage that removes extra residues from the 3'-terminus of tRNA to produce 5'-mononucleotides.</text>
        <dbReference type="EC" id="3.1.13.5"/>
    </reaction>
</comment>
<dbReference type="SMART" id="SM00341">
    <property type="entry name" value="HRDC"/>
    <property type="match status" value="1"/>
</dbReference>
<dbReference type="InterPro" id="IPR006292">
    <property type="entry name" value="RNase_D"/>
</dbReference>
<comment type="cofactor">
    <cofactor evidence="6">
        <name>a divalent metal cation</name>
        <dbReference type="ChEBI" id="CHEBI:60240"/>
    </cofactor>
</comment>
<dbReference type="OrthoDB" id="9800549at2"/>
<dbReference type="STRING" id="1765967.BW247_02035"/>
<organism evidence="8 9">
    <name type="scientific">Acidihalobacter ferrooxydans</name>
    <dbReference type="NCBI Taxonomy" id="1765967"/>
    <lineage>
        <taxon>Bacteria</taxon>
        <taxon>Pseudomonadati</taxon>
        <taxon>Pseudomonadota</taxon>
        <taxon>Gammaproteobacteria</taxon>
        <taxon>Chromatiales</taxon>
        <taxon>Ectothiorhodospiraceae</taxon>
        <taxon>Acidihalobacter</taxon>
    </lineage>
</organism>
<evidence type="ECO:0000256" key="4">
    <source>
        <dbReference type="ARBA" id="ARBA00022801"/>
    </source>
</evidence>
<sequence length="387" mass="43820">MRRDSADDLYIDAPEALAALCARLQTSPWLALDTEFIRERTYRARLCLIQVATPDLVACIDPLTLPDLEPLRDILMATGTLKVLHAAHQDLEILYQLFGTVPQPVFDTQIAAALLGTGEQIGYGRLVADRLGIELDKGHARTDWTKRPLDPEQIRYAADDVRYLGEIFMAQRDQLDALGRSDWLQDDFERLSAPATYSIDPQSQWKRLRGIQHLHGSQLCIAQALAAWREDVAQQADRPRRWILADDVLLDIARRMPRDTSALSRIRGMPERVLERHGQILLETVARARARPANECPQPASRLVLSPEQEALADLLMATLRIEAERHRIGVAMLATRREIERIVIGEENLPVFQGWRARLVGDTLRAVCRGERGLRIADGHVRLEDR</sequence>
<dbReference type="InterPro" id="IPR051086">
    <property type="entry name" value="RNase_D-like"/>
</dbReference>
<comment type="function">
    <text evidence="6">Exonuclease involved in the 3' processing of various precursor tRNAs. Initiates hydrolysis at the 3'-terminus of an RNA molecule and releases 5'-mononucleotides.</text>
</comment>
<dbReference type="GO" id="GO:0000166">
    <property type="term" value="F:nucleotide binding"/>
    <property type="evidence" value="ECO:0007669"/>
    <property type="project" value="InterPro"/>
</dbReference>
<protein>
    <recommendedName>
        <fullName evidence="6">Ribonuclease D</fullName>
        <shortName evidence="6">RNase D</shortName>
        <ecNumber evidence="6">3.1.13.5</ecNumber>
    </recommendedName>
</protein>
<dbReference type="SUPFAM" id="SSF47819">
    <property type="entry name" value="HRDC-like"/>
    <property type="match status" value="2"/>
</dbReference>
<accession>A0A1P8UKW0</accession>
<dbReference type="GO" id="GO:0005737">
    <property type="term" value="C:cytoplasm"/>
    <property type="evidence" value="ECO:0007669"/>
    <property type="project" value="UniProtKB-SubCell"/>
</dbReference>
<dbReference type="AlphaFoldDB" id="A0A1P8UKW0"/>
<keyword evidence="3 6" id="KW-0540">Nuclease</keyword>
<dbReference type="Proteomes" id="UP000243807">
    <property type="component" value="Chromosome"/>
</dbReference>
<dbReference type="InterPro" id="IPR002562">
    <property type="entry name" value="3'-5'_exonuclease_dom"/>
</dbReference>
<dbReference type="KEGG" id="afy:BW247_02035"/>
<dbReference type="Pfam" id="PF00570">
    <property type="entry name" value="HRDC"/>
    <property type="match status" value="1"/>
</dbReference>
<dbReference type="Pfam" id="PF01612">
    <property type="entry name" value="DNA_pol_A_exo1"/>
    <property type="match status" value="1"/>
</dbReference>
<evidence type="ECO:0000259" key="7">
    <source>
        <dbReference type="PROSITE" id="PS50967"/>
    </source>
</evidence>
<dbReference type="CDD" id="cd06142">
    <property type="entry name" value="RNaseD_exo"/>
    <property type="match status" value="1"/>
</dbReference>
<dbReference type="PANTHER" id="PTHR47649">
    <property type="entry name" value="RIBONUCLEASE D"/>
    <property type="match status" value="1"/>
</dbReference>
<dbReference type="NCBIfam" id="TIGR01388">
    <property type="entry name" value="rnd"/>
    <property type="match status" value="1"/>
</dbReference>
<dbReference type="GO" id="GO:0033890">
    <property type="term" value="F:ribonuclease D activity"/>
    <property type="evidence" value="ECO:0007669"/>
    <property type="project" value="UniProtKB-UniRule"/>
</dbReference>
<gene>
    <name evidence="6" type="primary">rnd</name>
    <name evidence="8" type="ORF">BW247_02035</name>
</gene>
<evidence type="ECO:0000256" key="2">
    <source>
        <dbReference type="ARBA" id="ARBA00022694"/>
    </source>
</evidence>
<dbReference type="Gene3D" id="3.30.420.10">
    <property type="entry name" value="Ribonuclease H-like superfamily/Ribonuclease H"/>
    <property type="match status" value="1"/>
</dbReference>
<dbReference type="InterPro" id="IPR002121">
    <property type="entry name" value="HRDC_dom"/>
</dbReference>
<dbReference type="Gene3D" id="1.10.150.80">
    <property type="entry name" value="HRDC domain"/>
    <property type="match status" value="1"/>
</dbReference>
<comment type="subcellular location">
    <subcellularLocation>
        <location evidence="6">Cytoplasm</location>
    </subcellularLocation>
</comment>
<dbReference type="EMBL" id="CP019434">
    <property type="protein sequence ID" value="APZ44488.1"/>
    <property type="molecule type" value="Genomic_DNA"/>
</dbReference>
<keyword evidence="2 6" id="KW-0819">tRNA processing</keyword>
<evidence type="ECO:0000256" key="1">
    <source>
        <dbReference type="ARBA" id="ARBA00022490"/>
    </source>
</evidence>
<dbReference type="PROSITE" id="PS50967">
    <property type="entry name" value="HRDC"/>
    <property type="match status" value="1"/>
</dbReference>
<dbReference type="GO" id="GO:0008408">
    <property type="term" value="F:3'-5' exonuclease activity"/>
    <property type="evidence" value="ECO:0007669"/>
    <property type="project" value="InterPro"/>
</dbReference>
<dbReference type="InterPro" id="IPR012337">
    <property type="entry name" value="RNaseH-like_sf"/>
</dbReference>
<dbReference type="InterPro" id="IPR036397">
    <property type="entry name" value="RNaseH_sf"/>
</dbReference>
<keyword evidence="9" id="KW-1185">Reference proteome</keyword>
<feature type="domain" description="HRDC" evidence="7">
    <location>
        <begin position="215"/>
        <end position="295"/>
    </location>
</feature>
<dbReference type="InterPro" id="IPR010997">
    <property type="entry name" value="HRDC-like_sf"/>
</dbReference>
<dbReference type="HAMAP" id="MF_01899">
    <property type="entry name" value="RNase_D"/>
    <property type="match status" value="1"/>
</dbReference>
<dbReference type="GO" id="GO:0003676">
    <property type="term" value="F:nucleic acid binding"/>
    <property type="evidence" value="ECO:0007669"/>
    <property type="project" value="InterPro"/>
</dbReference>